<dbReference type="InterPro" id="IPR030395">
    <property type="entry name" value="GP_PDE_dom"/>
</dbReference>
<accession>A0A268NW34</accession>
<evidence type="ECO:0000259" key="1">
    <source>
        <dbReference type="PROSITE" id="PS51704"/>
    </source>
</evidence>
<reference evidence="2 3" key="1">
    <citation type="submission" date="2017-07" db="EMBL/GenBank/DDBJ databases">
        <title>Isolation and whole genome analysis of endospore-forming bacteria from heroin.</title>
        <authorList>
            <person name="Kalinowski J."/>
            <person name="Ahrens B."/>
            <person name="Al-Dilaimi A."/>
            <person name="Winkler A."/>
            <person name="Wibberg D."/>
            <person name="Schleenbecker U."/>
            <person name="Ruckert C."/>
            <person name="Wolfel R."/>
            <person name="Grass G."/>
        </authorList>
    </citation>
    <scope>NUCLEOTIDE SEQUENCE [LARGE SCALE GENOMIC DNA]</scope>
    <source>
        <strain evidence="2 3">7539</strain>
    </source>
</reference>
<feature type="domain" description="GP-PDE" evidence="1">
    <location>
        <begin position="4"/>
        <end position="247"/>
    </location>
</feature>
<dbReference type="Pfam" id="PF03009">
    <property type="entry name" value="GDPD"/>
    <property type="match status" value="1"/>
</dbReference>
<protein>
    <submittedName>
        <fullName evidence="2">Glycerophosphodiester phosphodiesterase</fullName>
    </submittedName>
</protein>
<proteinExistence type="predicted"/>
<dbReference type="Proteomes" id="UP000216207">
    <property type="component" value="Unassembled WGS sequence"/>
</dbReference>
<dbReference type="InterPro" id="IPR017946">
    <property type="entry name" value="PLC-like_Pdiesterase_TIM-brl"/>
</dbReference>
<organism evidence="2 3">
    <name type="scientific">Shouchella clausii</name>
    <name type="common">Alkalihalobacillus clausii</name>
    <dbReference type="NCBI Taxonomy" id="79880"/>
    <lineage>
        <taxon>Bacteria</taxon>
        <taxon>Bacillati</taxon>
        <taxon>Bacillota</taxon>
        <taxon>Bacilli</taxon>
        <taxon>Bacillales</taxon>
        <taxon>Bacillaceae</taxon>
        <taxon>Shouchella</taxon>
    </lineage>
</organism>
<comment type="caution">
    <text evidence="2">The sequence shown here is derived from an EMBL/GenBank/DDBJ whole genome shotgun (WGS) entry which is preliminary data.</text>
</comment>
<dbReference type="PROSITE" id="PS51704">
    <property type="entry name" value="GP_PDE"/>
    <property type="match status" value="1"/>
</dbReference>
<dbReference type="RefSeq" id="WP_095327149.1">
    <property type="nucleotide sequence ID" value="NZ_BOQQ01000006.1"/>
</dbReference>
<dbReference type="AlphaFoldDB" id="A0A268NW34"/>
<dbReference type="EMBL" id="NPCC01000033">
    <property type="protein sequence ID" value="PAE87601.1"/>
    <property type="molecule type" value="Genomic_DNA"/>
</dbReference>
<sequence>MKKTNIYGHRGAMGTHPENTLLSFQAALEQGADGVELDIQVTKDGELVVIHDDTVDRTTDGTGYVHDYSLRKLKALSAGCRFNHFPEYEPSWDQERIPTLQEVLCFLAPFGTEANIELKPHLAKHKGIERRVLETVQAWGSQTKIIYSSFHMPMLLRLKQLNNTANIAWLLNINLPLAADYMSCFQFESLHVDRKILLTEGNAFEQEGLLSVIRAWTVNQDQEIRQLLAKGVGTIMTDYPSRAIALRDGMI</sequence>
<dbReference type="Gene3D" id="3.20.20.190">
    <property type="entry name" value="Phosphatidylinositol (PI) phosphodiesterase"/>
    <property type="match status" value="1"/>
</dbReference>
<name>A0A268NW34_SHOCL</name>
<dbReference type="SUPFAM" id="SSF51695">
    <property type="entry name" value="PLC-like phosphodiesterases"/>
    <property type="match status" value="1"/>
</dbReference>
<dbReference type="CDD" id="cd08563">
    <property type="entry name" value="GDPD_TtGDE_like"/>
    <property type="match status" value="1"/>
</dbReference>
<evidence type="ECO:0000313" key="2">
    <source>
        <dbReference type="EMBL" id="PAE87601.1"/>
    </source>
</evidence>
<dbReference type="PANTHER" id="PTHR46211:SF14">
    <property type="entry name" value="GLYCEROPHOSPHODIESTER PHOSPHODIESTERASE"/>
    <property type="match status" value="1"/>
</dbReference>
<evidence type="ECO:0000313" key="3">
    <source>
        <dbReference type="Proteomes" id="UP000216207"/>
    </source>
</evidence>
<dbReference type="GO" id="GO:0008081">
    <property type="term" value="F:phosphoric diester hydrolase activity"/>
    <property type="evidence" value="ECO:0007669"/>
    <property type="project" value="InterPro"/>
</dbReference>
<gene>
    <name evidence="2" type="ORF">CHH72_17955</name>
</gene>
<dbReference type="GO" id="GO:0006629">
    <property type="term" value="P:lipid metabolic process"/>
    <property type="evidence" value="ECO:0007669"/>
    <property type="project" value="InterPro"/>
</dbReference>
<dbReference type="PANTHER" id="PTHR46211">
    <property type="entry name" value="GLYCEROPHOSPHORYL DIESTER PHOSPHODIESTERASE"/>
    <property type="match status" value="1"/>
</dbReference>